<evidence type="ECO:0000313" key="3">
    <source>
        <dbReference type="EMBL" id="KAK4148983.1"/>
    </source>
</evidence>
<dbReference type="Pfam" id="PF00172">
    <property type="entry name" value="Zn_clus"/>
    <property type="match status" value="1"/>
</dbReference>
<dbReference type="PRINTS" id="PR00755">
    <property type="entry name" value="AFLATOXINBRP"/>
</dbReference>
<dbReference type="PROSITE" id="PS50048">
    <property type="entry name" value="ZN2_CY6_FUNGAL_2"/>
    <property type="match status" value="1"/>
</dbReference>
<organism evidence="3 4">
    <name type="scientific">Chaetomidium leptoderma</name>
    <dbReference type="NCBI Taxonomy" id="669021"/>
    <lineage>
        <taxon>Eukaryota</taxon>
        <taxon>Fungi</taxon>
        <taxon>Dikarya</taxon>
        <taxon>Ascomycota</taxon>
        <taxon>Pezizomycotina</taxon>
        <taxon>Sordariomycetes</taxon>
        <taxon>Sordariomycetidae</taxon>
        <taxon>Sordariales</taxon>
        <taxon>Chaetomiaceae</taxon>
        <taxon>Chaetomidium</taxon>
    </lineage>
</organism>
<dbReference type="InterPro" id="IPR001138">
    <property type="entry name" value="Zn2Cys6_DnaBD"/>
</dbReference>
<name>A0AAN6VCL5_9PEZI</name>
<dbReference type="InterPro" id="IPR053157">
    <property type="entry name" value="Sterol_Uptake_Regulator"/>
</dbReference>
<dbReference type="PANTHER" id="PTHR47784">
    <property type="entry name" value="STEROL UPTAKE CONTROL PROTEIN 2"/>
    <property type="match status" value="1"/>
</dbReference>
<keyword evidence="4" id="KW-1185">Reference proteome</keyword>
<dbReference type="AlphaFoldDB" id="A0AAN6VCL5"/>
<protein>
    <submittedName>
        <fullName evidence="3">Sterol uptake control protein 2</fullName>
    </submittedName>
</protein>
<dbReference type="GO" id="GO:0001228">
    <property type="term" value="F:DNA-binding transcription activator activity, RNA polymerase II-specific"/>
    <property type="evidence" value="ECO:0007669"/>
    <property type="project" value="TreeGrafter"/>
</dbReference>
<proteinExistence type="predicted"/>
<evidence type="ECO:0000313" key="4">
    <source>
        <dbReference type="Proteomes" id="UP001302745"/>
    </source>
</evidence>
<dbReference type="GO" id="GO:0008270">
    <property type="term" value="F:zinc ion binding"/>
    <property type="evidence" value="ECO:0007669"/>
    <property type="project" value="InterPro"/>
</dbReference>
<evidence type="ECO:0000259" key="2">
    <source>
        <dbReference type="PROSITE" id="PS50048"/>
    </source>
</evidence>
<dbReference type="SMART" id="SM00066">
    <property type="entry name" value="GAL4"/>
    <property type="match status" value="1"/>
</dbReference>
<dbReference type="PANTHER" id="PTHR47784:SF9">
    <property type="entry name" value="ZN(II)2CYS6 TRANSCRIPTION FACTOR (EUROFUNG)"/>
    <property type="match status" value="1"/>
</dbReference>
<feature type="domain" description="Zn(2)-C6 fungal-type" evidence="2">
    <location>
        <begin position="35"/>
        <end position="65"/>
    </location>
</feature>
<reference evidence="3" key="1">
    <citation type="journal article" date="2023" name="Mol. Phylogenet. Evol.">
        <title>Genome-scale phylogeny and comparative genomics of the fungal order Sordariales.</title>
        <authorList>
            <person name="Hensen N."/>
            <person name="Bonometti L."/>
            <person name="Westerberg I."/>
            <person name="Brannstrom I.O."/>
            <person name="Guillou S."/>
            <person name="Cros-Aarteil S."/>
            <person name="Calhoun S."/>
            <person name="Haridas S."/>
            <person name="Kuo A."/>
            <person name="Mondo S."/>
            <person name="Pangilinan J."/>
            <person name="Riley R."/>
            <person name="LaButti K."/>
            <person name="Andreopoulos B."/>
            <person name="Lipzen A."/>
            <person name="Chen C."/>
            <person name="Yan M."/>
            <person name="Daum C."/>
            <person name="Ng V."/>
            <person name="Clum A."/>
            <person name="Steindorff A."/>
            <person name="Ohm R.A."/>
            <person name="Martin F."/>
            <person name="Silar P."/>
            <person name="Natvig D.O."/>
            <person name="Lalanne C."/>
            <person name="Gautier V."/>
            <person name="Ament-Velasquez S.L."/>
            <person name="Kruys A."/>
            <person name="Hutchinson M.I."/>
            <person name="Powell A.J."/>
            <person name="Barry K."/>
            <person name="Miller A.N."/>
            <person name="Grigoriev I.V."/>
            <person name="Debuchy R."/>
            <person name="Gladieux P."/>
            <person name="Hiltunen Thoren M."/>
            <person name="Johannesson H."/>
        </authorList>
    </citation>
    <scope>NUCLEOTIDE SEQUENCE</scope>
    <source>
        <strain evidence="3">CBS 538.74</strain>
    </source>
</reference>
<keyword evidence="1" id="KW-0539">Nucleus</keyword>
<dbReference type="EMBL" id="MU857223">
    <property type="protein sequence ID" value="KAK4148983.1"/>
    <property type="molecule type" value="Genomic_DNA"/>
</dbReference>
<dbReference type="PROSITE" id="PS00463">
    <property type="entry name" value="ZN2_CY6_FUNGAL_1"/>
    <property type="match status" value="1"/>
</dbReference>
<evidence type="ECO:0000256" key="1">
    <source>
        <dbReference type="ARBA" id="ARBA00023242"/>
    </source>
</evidence>
<comment type="caution">
    <text evidence="3">The sequence shown here is derived from an EMBL/GenBank/DDBJ whole genome shotgun (WGS) entry which is preliminary data.</text>
</comment>
<dbReference type="SUPFAM" id="SSF57701">
    <property type="entry name" value="Zn2/Cys6 DNA-binding domain"/>
    <property type="match status" value="1"/>
</dbReference>
<accession>A0AAN6VCL5</accession>
<dbReference type="InterPro" id="IPR036864">
    <property type="entry name" value="Zn2-C6_fun-type_DNA-bd_sf"/>
</dbReference>
<gene>
    <name evidence="3" type="ORF">C8A00DRAFT_19279</name>
</gene>
<dbReference type="CDD" id="cd00067">
    <property type="entry name" value="GAL4"/>
    <property type="match status" value="1"/>
</dbReference>
<sequence>MPEAKLLVLKVDGPSPEVKVKEYKRRRHHTKNRLGCLSCRQKRVKCDQGKPVCARCGRSGATCRYETAPSVSVPSSSLPTPSRALPAWSTVLVESILQPRFQHTAGPNTARQLPLQSLLRHASQGDIFGLPLTPAFWELACGHPHLLATILAVTACHQRVVAPDGRQHRVAECALEAVALRDFQPALAAPLTQSRSDALLLTSMLLNNLAFASVADEGKGYPWVSSPPSNAAESGSSSSSGLGWLALGMGLRPLLTATRGFHGAESALTPIFAASDDENQTFSRSHEELEGAPAHWARLVSGASAGDKDWCLRSPLGTLATIRALPPVPENSLMYARFVGTLEAEFMRLLCDRDERAMWMLGYWLGAMGRLGAWWTSLRVRRDGLAIRSFLLAKGVCGRAGEEGEMWRGLMRDYDVVYSTLLSGNT</sequence>
<reference evidence="3" key="2">
    <citation type="submission" date="2023-05" db="EMBL/GenBank/DDBJ databases">
        <authorList>
            <consortium name="Lawrence Berkeley National Laboratory"/>
            <person name="Steindorff A."/>
            <person name="Hensen N."/>
            <person name="Bonometti L."/>
            <person name="Westerberg I."/>
            <person name="Brannstrom I.O."/>
            <person name="Guillou S."/>
            <person name="Cros-Aarteil S."/>
            <person name="Calhoun S."/>
            <person name="Haridas S."/>
            <person name="Kuo A."/>
            <person name="Mondo S."/>
            <person name="Pangilinan J."/>
            <person name="Riley R."/>
            <person name="Labutti K."/>
            <person name="Andreopoulos B."/>
            <person name="Lipzen A."/>
            <person name="Chen C."/>
            <person name="Yanf M."/>
            <person name="Daum C."/>
            <person name="Ng V."/>
            <person name="Clum A."/>
            <person name="Ohm R."/>
            <person name="Martin F."/>
            <person name="Silar P."/>
            <person name="Natvig D."/>
            <person name="Lalanne C."/>
            <person name="Gautier V."/>
            <person name="Ament-Velasquez S.L."/>
            <person name="Kruys A."/>
            <person name="Hutchinson M.I."/>
            <person name="Powell A.J."/>
            <person name="Barry K."/>
            <person name="Miller A.N."/>
            <person name="Grigoriev I.V."/>
            <person name="Debuchy R."/>
            <person name="Gladieux P."/>
            <person name="Thoren M.H."/>
            <person name="Johannesson H."/>
        </authorList>
    </citation>
    <scope>NUCLEOTIDE SEQUENCE</scope>
    <source>
        <strain evidence="3">CBS 538.74</strain>
    </source>
</reference>
<dbReference type="Proteomes" id="UP001302745">
    <property type="component" value="Unassembled WGS sequence"/>
</dbReference>
<dbReference type="Gene3D" id="4.10.240.10">
    <property type="entry name" value="Zn(2)-C6 fungal-type DNA-binding domain"/>
    <property type="match status" value="1"/>
</dbReference>